<keyword evidence="2" id="KW-1185">Reference proteome</keyword>
<reference evidence="1" key="1">
    <citation type="submission" date="2022-11" db="EMBL/GenBank/DDBJ databases">
        <title>Centuries of genome instability and evolution in soft-shell clam transmissible cancer (bioRxiv).</title>
        <authorList>
            <person name="Hart S.F.M."/>
            <person name="Yonemitsu M.A."/>
            <person name="Giersch R.M."/>
            <person name="Beal B.F."/>
            <person name="Arriagada G."/>
            <person name="Davis B.W."/>
            <person name="Ostrander E.A."/>
            <person name="Goff S.P."/>
            <person name="Metzger M.J."/>
        </authorList>
    </citation>
    <scope>NUCLEOTIDE SEQUENCE</scope>
    <source>
        <strain evidence="1">MELC-2E11</strain>
        <tissue evidence="1">Siphon/mantle</tissue>
    </source>
</reference>
<evidence type="ECO:0000313" key="1">
    <source>
        <dbReference type="EMBL" id="WAR00106.1"/>
    </source>
</evidence>
<dbReference type="EMBL" id="CP111014">
    <property type="protein sequence ID" value="WAR00106.1"/>
    <property type="molecule type" value="Genomic_DNA"/>
</dbReference>
<sequence>MMKHPQNNREVFPATTSVRFKQDTVETYSSRNIHSTKTSCFHQELLKKSEAEYTYVQKAFFVAYFLMKEFTLLIKSFNHFWTSFRLSKLRGSHQENFQTIGDTIKTELMENVNKSLAYGLLTDEESGISVNKNIVTSIQFYCAETKKVETNANANAIKTLLANEVEKFEPKLTGFSSDGASVMTGKVGGVAALLRCDHPSMINIHCVCHRLALSCNDSNEALTYIKTIETLLRQLCQLFENSPKKMAAYLKYSWP</sequence>
<dbReference type="Proteomes" id="UP001164746">
    <property type="component" value="Chromosome 3"/>
</dbReference>
<name>A0ABY7DUX0_MYAAR</name>
<dbReference type="PANTHER" id="PTHR46880:SF5">
    <property type="entry name" value="DUF4371 DOMAIN-CONTAINING PROTEIN"/>
    <property type="match status" value="1"/>
</dbReference>
<gene>
    <name evidence="1" type="ORF">MAR_024478</name>
</gene>
<evidence type="ECO:0000313" key="2">
    <source>
        <dbReference type="Proteomes" id="UP001164746"/>
    </source>
</evidence>
<proteinExistence type="predicted"/>
<organism evidence="1 2">
    <name type="scientific">Mya arenaria</name>
    <name type="common">Soft-shell clam</name>
    <dbReference type="NCBI Taxonomy" id="6604"/>
    <lineage>
        <taxon>Eukaryota</taxon>
        <taxon>Metazoa</taxon>
        <taxon>Spiralia</taxon>
        <taxon>Lophotrochozoa</taxon>
        <taxon>Mollusca</taxon>
        <taxon>Bivalvia</taxon>
        <taxon>Autobranchia</taxon>
        <taxon>Heteroconchia</taxon>
        <taxon>Euheterodonta</taxon>
        <taxon>Imparidentia</taxon>
        <taxon>Neoheterodontei</taxon>
        <taxon>Myida</taxon>
        <taxon>Myoidea</taxon>
        <taxon>Myidae</taxon>
        <taxon>Mya</taxon>
    </lineage>
</organism>
<dbReference type="PANTHER" id="PTHR46880">
    <property type="entry name" value="RAS-ASSOCIATING DOMAIN-CONTAINING PROTEIN"/>
    <property type="match status" value="1"/>
</dbReference>
<evidence type="ECO:0008006" key="3">
    <source>
        <dbReference type="Google" id="ProtNLM"/>
    </source>
</evidence>
<protein>
    <recommendedName>
        <fullName evidence="3">DUF4371 domain-containing protein</fullName>
    </recommendedName>
</protein>
<accession>A0ABY7DUX0</accession>